<dbReference type="Gene3D" id="3.40.30.10">
    <property type="entry name" value="Glutaredoxin"/>
    <property type="match status" value="1"/>
</dbReference>
<keyword evidence="2" id="KW-0812">Transmembrane</keyword>
<dbReference type="InterPro" id="IPR013766">
    <property type="entry name" value="Thioredoxin_domain"/>
</dbReference>
<dbReference type="GO" id="GO:0005783">
    <property type="term" value="C:endoplasmic reticulum"/>
    <property type="evidence" value="ECO:0007669"/>
    <property type="project" value="TreeGrafter"/>
</dbReference>
<dbReference type="AlphaFoldDB" id="A0A8E0S862"/>
<evidence type="ECO:0000256" key="2">
    <source>
        <dbReference type="ARBA" id="ARBA00022692"/>
    </source>
</evidence>
<name>A0A8E0S862_9TREM</name>
<reference evidence="6" key="1">
    <citation type="submission" date="2019-05" db="EMBL/GenBank/DDBJ databases">
        <title>Annotation for the trematode Fasciolopsis buski.</title>
        <authorList>
            <person name="Choi Y.-J."/>
        </authorList>
    </citation>
    <scope>NUCLEOTIDE SEQUENCE</scope>
    <source>
        <strain evidence="6">HT</strain>
        <tissue evidence="6">Whole worm</tissue>
    </source>
</reference>
<keyword evidence="4" id="KW-0472">Membrane</keyword>
<dbReference type="GO" id="GO:0016020">
    <property type="term" value="C:membrane"/>
    <property type="evidence" value="ECO:0007669"/>
    <property type="project" value="UniProtKB-SubCell"/>
</dbReference>
<evidence type="ECO:0000256" key="3">
    <source>
        <dbReference type="ARBA" id="ARBA00022989"/>
    </source>
</evidence>
<gene>
    <name evidence="6" type="ORF">FBUS_04837</name>
</gene>
<dbReference type="InterPro" id="IPR052250">
    <property type="entry name" value="PDI_TMX3"/>
</dbReference>
<dbReference type="CDD" id="cd02961">
    <property type="entry name" value="PDI_a_family"/>
    <property type="match status" value="1"/>
</dbReference>
<evidence type="ECO:0000313" key="7">
    <source>
        <dbReference type="Proteomes" id="UP000728185"/>
    </source>
</evidence>
<accession>A0A8E0S862</accession>
<evidence type="ECO:0000256" key="4">
    <source>
        <dbReference type="ARBA" id="ARBA00023136"/>
    </source>
</evidence>
<feature type="domain" description="Thioredoxin" evidence="5">
    <location>
        <begin position="4"/>
        <end position="83"/>
    </location>
</feature>
<dbReference type="Pfam" id="PF00085">
    <property type="entry name" value="Thioredoxin"/>
    <property type="match status" value="1"/>
</dbReference>
<dbReference type="PRINTS" id="PR00421">
    <property type="entry name" value="THIOREDOXIN"/>
</dbReference>
<dbReference type="PANTHER" id="PTHR46426:SF1">
    <property type="entry name" value="PROTEIN DISULFIDE-ISOMERASE TMX3"/>
    <property type="match status" value="1"/>
</dbReference>
<dbReference type="Proteomes" id="UP000728185">
    <property type="component" value="Unassembled WGS sequence"/>
</dbReference>
<dbReference type="PROSITE" id="PS51352">
    <property type="entry name" value="THIOREDOXIN_2"/>
    <property type="match status" value="1"/>
</dbReference>
<keyword evidence="3" id="KW-1133">Transmembrane helix</keyword>
<dbReference type="EMBL" id="LUCM01001584">
    <property type="protein sequence ID" value="KAA0198671.1"/>
    <property type="molecule type" value="Genomic_DNA"/>
</dbReference>
<proteinExistence type="predicted"/>
<sequence>MGLLLVQSQTPLSVLGLLDNGPWLINFYAPWCGFCRRLEPTYEEVGQYFSSLESPIRIARLDATTHLKAGRFFHIDGFPTIKL</sequence>
<organism evidence="6 7">
    <name type="scientific">Fasciolopsis buskii</name>
    <dbReference type="NCBI Taxonomy" id="27845"/>
    <lineage>
        <taxon>Eukaryota</taxon>
        <taxon>Metazoa</taxon>
        <taxon>Spiralia</taxon>
        <taxon>Lophotrochozoa</taxon>
        <taxon>Platyhelminthes</taxon>
        <taxon>Trematoda</taxon>
        <taxon>Digenea</taxon>
        <taxon>Plagiorchiida</taxon>
        <taxon>Echinostomata</taxon>
        <taxon>Echinostomatoidea</taxon>
        <taxon>Fasciolidae</taxon>
        <taxon>Fasciolopsis</taxon>
    </lineage>
</organism>
<protein>
    <recommendedName>
        <fullName evidence="5">Thioredoxin domain-containing protein</fullName>
    </recommendedName>
</protein>
<comment type="subcellular location">
    <subcellularLocation>
        <location evidence="1">Membrane</location>
        <topology evidence="1">Single-pass membrane protein</topology>
    </subcellularLocation>
</comment>
<evidence type="ECO:0000256" key="1">
    <source>
        <dbReference type="ARBA" id="ARBA00004167"/>
    </source>
</evidence>
<evidence type="ECO:0000313" key="6">
    <source>
        <dbReference type="EMBL" id="KAA0198671.1"/>
    </source>
</evidence>
<comment type="caution">
    <text evidence="6">The sequence shown here is derived from an EMBL/GenBank/DDBJ whole genome shotgun (WGS) entry which is preliminary data.</text>
</comment>
<dbReference type="SUPFAM" id="SSF52833">
    <property type="entry name" value="Thioredoxin-like"/>
    <property type="match status" value="1"/>
</dbReference>
<keyword evidence="7" id="KW-1185">Reference proteome</keyword>
<dbReference type="PANTHER" id="PTHR46426">
    <property type="entry name" value="PROTEIN DISULFIDE-ISOMERASE TMX3"/>
    <property type="match status" value="1"/>
</dbReference>
<evidence type="ECO:0000259" key="5">
    <source>
        <dbReference type="PROSITE" id="PS51352"/>
    </source>
</evidence>
<dbReference type="OrthoDB" id="74910at2759"/>
<dbReference type="InterPro" id="IPR036249">
    <property type="entry name" value="Thioredoxin-like_sf"/>
</dbReference>